<keyword evidence="6" id="KW-0597">Phosphoprotein</keyword>
<evidence type="ECO:0000259" key="8">
    <source>
        <dbReference type="PROSITE" id="PS50110"/>
    </source>
</evidence>
<keyword evidence="3" id="KW-0547">Nucleotide-binding</keyword>
<evidence type="ECO:0000256" key="6">
    <source>
        <dbReference type="PROSITE-ProRule" id="PRU00169"/>
    </source>
</evidence>
<dbReference type="Gene3D" id="3.30.70.1230">
    <property type="entry name" value="Nucleotide cyclase"/>
    <property type="match status" value="1"/>
</dbReference>
<comment type="subcellular location">
    <subcellularLocation>
        <location evidence="1">Membrane</location>
        <topology evidence="1">Single-pass membrane protein</topology>
    </subcellularLocation>
</comment>
<dbReference type="PROSITE" id="PS50011">
    <property type="entry name" value="PROTEIN_KINASE_DOM"/>
    <property type="match status" value="1"/>
</dbReference>
<dbReference type="InterPro" id="IPR008271">
    <property type="entry name" value="Ser/Thr_kinase_AS"/>
</dbReference>
<dbReference type="InterPro" id="IPR011009">
    <property type="entry name" value="Kinase-like_dom_sf"/>
</dbReference>
<dbReference type="CDD" id="cd17574">
    <property type="entry name" value="REC_OmpR"/>
    <property type="match status" value="1"/>
</dbReference>
<feature type="domain" description="Response regulatory" evidence="8">
    <location>
        <begin position="3"/>
        <end position="119"/>
    </location>
</feature>
<dbReference type="SMART" id="SM00220">
    <property type="entry name" value="S_TKc"/>
    <property type="match status" value="1"/>
</dbReference>
<dbReference type="CDD" id="cd07302">
    <property type="entry name" value="CHD"/>
    <property type="match status" value="1"/>
</dbReference>
<feature type="modified residue" description="4-aspartylphosphate" evidence="6">
    <location>
        <position position="52"/>
    </location>
</feature>
<dbReference type="InterPro" id="IPR000719">
    <property type="entry name" value="Prot_kinase_dom"/>
</dbReference>
<dbReference type="SUPFAM" id="SSF56112">
    <property type="entry name" value="Protein kinase-like (PK-like)"/>
    <property type="match status" value="1"/>
</dbReference>
<keyword evidence="4 10" id="KW-0418">Kinase</keyword>
<dbReference type="Pfam" id="PF00211">
    <property type="entry name" value="Guanylate_cyc"/>
    <property type="match status" value="1"/>
</dbReference>
<evidence type="ECO:0000313" key="11">
    <source>
        <dbReference type="Proteomes" id="UP000806285"/>
    </source>
</evidence>
<evidence type="ECO:0000256" key="2">
    <source>
        <dbReference type="ARBA" id="ARBA00022679"/>
    </source>
</evidence>
<keyword evidence="2" id="KW-0808">Transferase</keyword>
<comment type="caution">
    <text evidence="10">The sequence shown here is derived from an EMBL/GenBank/DDBJ whole genome shotgun (WGS) entry which is preliminary data.</text>
</comment>
<accession>A0ABR9RXY6</accession>
<evidence type="ECO:0000313" key="10">
    <source>
        <dbReference type="EMBL" id="MBE7366102.1"/>
    </source>
</evidence>
<keyword evidence="11" id="KW-1185">Reference proteome</keyword>
<keyword evidence="5" id="KW-0067">ATP-binding</keyword>
<dbReference type="SMART" id="SM00044">
    <property type="entry name" value="CYCc"/>
    <property type="match status" value="1"/>
</dbReference>
<dbReference type="InterPro" id="IPR001054">
    <property type="entry name" value="A/G_cyclase"/>
</dbReference>
<dbReference type="GO" id="GO:0016301">
    <property type="term" value="F:kinase activity"/>
    <property type="evidence" value="ECO:0007669"/>
    <property type="project" value="UniProtKB-KW"/>
</dbReference>
<dbReference type="SUPFAM" id="SSF52172">
    <property type="entry name" value="CheY-like"/>
    <property type="match status" value="1"/>
</dbReference>
<organism evidence="10 11">
    <name type="scientific">Ramlibacter pallidus</name>
    <dbReference type="NCBI Taxonomy" id="2780087"/>
    <lineage>
        <taxon>Bacteria</taxon>
        <taxon>Pseudomonadati</taxon>
        <taxon>Pseudomonadota</taxon>
        <taxon>Betaproteobacteria</taxon>
        <taxon>Burkholderiales</taxon>
        <taxon>Comamonadaceae</taxon>
        <taxon>Ramlibacter</taxon>
    </lineage>
</organism>
<evidence type="ECO:0000259" key="9">
    <source>
        <dbReference type="PROSITE" id="PS50125"/>
    </source>
</evidence>
<reference evidence="10 11" key="1">
    <citation type="submission" date="2020-10" db="EMBL/GenBank/DDBJ databases">
        <title>Ramlibacter sp. HM2 16S ribosomal RNA gene Genome sequencing and assembly.</title>
        <authorList>
            <person name="Kang M."/>
        </authorList>
    </citation>
    <scope>NUCLEOTIDE SEQUENCE [LARGE SCALE GENOMIC DNA]</scope>
    <source>
        <strain evidence="10 11">HM2</strain>
    </source>
</reference>
<feature type="domain" description="Guanylate cyclase" evidence="9">
    <location>
        <begin position="174"/>
        <end position="312"/>
    </location>
</feature>
<dbReference type="PANTHER" id="PTHR43289">
    <property type="entry name" value="MITOGEN-ACTIVATED PROTEIN KINASE KINASE KINASE 20-RELATED"/>
    <property type="match status" value="1"/>
</dbReference>
<evidence type="ECO:0000256" key="3">
    <source>
        <dbReference type="ARBA" id="ARBA00022741"/>
    </source>
</evidence>
<dbReference type="Pfam" id="PF00072">
    <property type="entry name" value="Response_reg"/>
    <property type="match status" value="1"/>
</dbReference>
<dbReference type="SUPFAM" id="SSF55073">
    <property type="entry name" value="Nucleotide cyclase"/>
    <property type="match status" value="1"/>
</dbReference>
<feature type="domain" description="Protein kinase" evidence="7">
    <location>
        <begin position="425"/>
        <end position="686"/>
    </location>
</feature>
<proteinExistence type="predicted"/>
<evidence type="ECO:0000256" key="5">
    <source>
        <dbReference type="ARBA" id="ARBA00022840"/>
    </source>
</evidence>
<dbReference type="PROSITE" id="PS00108">
    <property type="entry name" value="PROTEIN_KINASE_ST"/>
    <property type="match status" value="1"/>
</dbReference>
<dbReference type="PROSITE" id="PS50125">
    <property type="entry name" value="GUANYLATE_CYCLASE_2"/>
    <property type="match status" value="1"/>
</dbReference>
<dbReference type="PANTHER" id="PTHR43289:SF6">
    <property type="entry name" value="SERINE_THREONINE-PROTEIN KINASE NEKL-3"/>
    <property type="match status" value="1"/>
</dbReference>
<dbReference type="InterPro" id="IPR029787">
    <property type="entry name" value="Nucleotide_cyclase"/>
</dbReference>
<dbReference type="EMBL" id="JADDIV010000001">
    <property type="protein sequence ID" value="MBE7366102.1"/>
    <property type="molecule type" value="Genomic_DNA"/>
</dbReference>
<evidence type="ECO:0000256" key="1">
    <source>
        <dbReference type="ARBA" id="ARBA00004167"/>
    </source>
</evidence>
<evidence type="ECO:0000256" key="4">
    <source>
        <dbReference type="ARBA" id="ARBA00022777"/>
    </source>
</evidence>
<dbReference type="PROSITE" id="PS50110">
    <property type="entry name" value="RESPONSE_REGULATORY"/>
    <property type="match status" value="1"/>
</dbReference>
<dbReference type="Proteomes" id="UP000806285">
    <property type="component" value="Unassembled WGS sequence"/>
</dbReference>
<dbReference type="Pfam" id="PF00069">
    <property type="entry name" value="Pkinase"/>
    <property type="match status" value="1"/>
</dbReference>
<dbReference type="RefSeq" id="WP_193674738.1">
    <property type="nucleotide sequence ID" value="NZ_JADDIV010000001.1"/>
</dbReference>
<sequence length="692" mass="74592">MTSILVVEDDDAIRGNLARLLRMEGYEVTVATNGIEGLERARALRPDVVISDINMPGMDGFALVEALRADAALQTTVVMMLTALDDRASMRRGMRSGADDYLAKPFTRTELLDALDALLKKRGRIELSIHSAVQAREEHLRRAFTASLGGQPLTHPAALDAPADAVPDQVLQATVLFSDIRNFTSLAEKLSSAEVAELLTQYFERTSDPVLRHGGRHLKFVGDGLMAVFADTMADAPIAAARRGLAAGLAIALATHEFRSWLDERFGGRGLPAFAVGVGLHAGEVTICRIGAGDVRETTAIGDTVNAAARLQGASKELGWTVVASSAVLQEAGEGVETGGMTSLEVRGRNGWLDVAEIVGLAATNADLEHGMAAVAERADEIRRAVEINSEITARAVKGALRSKLSTLRGHQFQPGDAPLRLKGFRLTRKLASGGMTEVYLAQRDDDGLPVVLKVLEASAERGGANLARFIQEYALLSRVDHAHVIRIYDQGFSDDHAYIAMEYFERGDLRSELRGGMARERVLDVVRQIALALEAIHAGGIIHRDLKPENVMLRPDGSVALADFGVAKSLLQDEALALTQTRHGEVVGTPFYLSPEQATGGAITPASDLYSLGVMLYEMLTGSRPYSGETLDLLLARHLTAPVPQLPQEFAGLQPVLDKLMAKRPADRYASAREFLAALDELPLLRTLATR</sequence>
<evidence type="ECO:0000259" key="7">
    <source>
        <dbReference type="PROSITE" id="PS50011"/>
    </source>
</evidence>
<dbReference type="SMART" id="SM00448">
    <property type="entry name" value="REC"/>
    <property type="match status" value="1"/>
</dbReference>
<name>A0ABR9RXY6_9BURK</name>
<dbReference type="CDD" id="cd14014">
    <property type="entry name" value="STKc_PknB_like"/>
    <property type="match status" value="1"/>
</dbReference>
<dbReference type="InterPro" id="IPR001789">
    <property type="entry name" value="Sig_transdc_resp-reg_receiver"/>
</dbReference>
<dbReference type="Gene3D" id="3.30.200.20">
    <property type="entry name" value="Phosphorylase Kinase, domain 1"/>
    <property type="match status" value="1"/>
</dbReference>
<gene>
    <name evidence="10" type="ORF">IM787_00850</name>
</gene>
<dbReference type="Gene3D" id="3.40.50.2300">
    <property type="match status" value="1"/>
</dbReference>
<protein>
    <submittedName>
        <fullName evidence="10">Protein kinase</fullName>
    </submittedName>
</protein>
<dbReference type="InterPro" id="IPR011006">
    <property type="entry name" value="CheY-like_superfamily"/>
</dbReference>
<dbReference type="Gene3D" id="1.10.510.10">
    <property type="entry name" value="Transferase(Phosphotransferase) domain 1"/>
    <property type="match status" value="1"/>
</dbReference>